<feature type="chain" id="PRO_5009990642" description="Cell division coordinator CpoB" evidence="2">
    <location>
        <begin position="26"/>
        <end position="245"/>
    </location>
</feature>
<dbReference type="NCBIfam" id="TIGR02795">
    <property type="entry name" value="tol_pal_ybgF"/>
    <property type="match status" value="1"/>
</dbReference>
<evidence type="ECO:0000259" key="3">
    <source>
        <dbReference type="Pfam" id="PF13525"/>
    </source>
</evidence>
<keyword evidence="6" id="KW-1185">Reference proteome</keyword>
<keyword evidence="2" id="KW-0132">Cell division</keyword>
<evidence type="ECO:0000313" key="5">
    <source>
        <dbReference type="EMBL" id="CAL62540.1"/>
    </source>
</evidence>
<dbReference type="Pfam" id="PF16331">
    <property type="entry name" value="TolA_bind_tri"/>
    <property type="match status" value="1"/>
</dbReference>
<protein>
    <recommendedName>
        <fullName evidence="2">Cell division coordinator CpoB</fullName>
    </recommendedName>
</protein>
<dbReference type="GO" id="GO:0070206">
    <property type="term" value="P:protein trimerization"/>
    <property type="evidence" value="ECO:0007669"/>
    <property type="project" value="InterPro"/>
</dbReference>
<dbReference type="HAMAP" id="MF_02066">
    <property type="entry name" value="CpoB"/>
    <property type="match status" value="1"/>
</dbReference>
<feature type="domain" description="YbgF trimerisation" evidence="4">
    <location>
        <begin position="48"/>
        <end position="109"/>
    </location>
</feature>
<dbReference type="HOGENOM" id="CLU_044315_1_0_4"/>
<dbReference type="InterPro" id="IPR034706">
    <property type="entry name" value="CpoB"/>
</dbReference>
<dbReference type="Gene3D" id="1.20.5.110">
    <property type="match status" value="1"/>
</dbReference>
<dbReference type="Proteomes" id="UP000006697">
    <property type="component" value="Chromosome"/>
</dbReference>
<dbReference type="PROSITE" id="PS51257">
    <property type="entry name" value="PROKAR_LIPOPROTEIN"/>
    <property type="match status" value="1"/>
</dbReference>
<feature type="coiled-coil region" evidence="2">
    <location>
        <begin position="57"/>
        <end position="91"/>
    </location>
</feature>
<dbReference type="STRING" id="204773.HEAR2409"/>
<keyword evidence="2" id="KW-0131">Cell cycle</keyword>
<dbReference type="KEGG" id="har:HEAR2409"/>
<evidence type="ECO:0000313" key="6">
    <source>
        <dbReference type="Proteomes" id="UP000006697"/>
    </source>
</evidence>
<comment type="subcellular location">
    <subcellularLocation>
        <location evidence="2">Periplasm</location>
    </subcellularLocation>
</comment>
<evidence type="ECO:0000259" key="4">
    <source>
        <dbReference type="Pfam" id="PF16331"/>
    </source>
</evidence>
<dbReference type="AlphaFoldDB" id="A4G7Q3"/>
<comment type="function">
    <text evidence="2">Mediates coordination of peptidoglycan synthesis and outer membrane constriction during cell division.</text>
</comment>
<dbReference type="GO" id="GO:0043093">
    <property type="term" value="P:FtsZ-dependent cytokinesis"/>
    <property type="evidence" value="ECO:0007669"/>
    <property type="project" value="UniProtKB-UniRule"/>
</dbReference>
<keyword evidence="1 2" id="KW-0732">Signal</keyword>
<dbReference type="InterPro" id="IPR039565">
    <property type="entry name" value="BamD-like"/>
</dbReference>
<dbReference type="GO" id="GO:0030288">
    <property type="term" value="C:outer membrane-bounded periplasmic space"/>
    <property type="evidence" value="ECO:0007669"/>
    <property type="project" value="UniProtKB-UniRule"/>
</dbReference>
<feature type="domain" description="Outer membrane lipoprotein BamD-like" evidence="3">
    <location>
        <begin position="123"/>
        <end position="244"/>
    </location>
</feature>
<dbReference type="SUPFAM" id="SSF48452">
    <property type="entry name" value="TPR-like"/>
    <property type="match status" value="1"/>
</dbReference>
<comment type="similarity">
    <text evidence="2">Belongs to the CpoB family.</text>
</comment>
<dbReference type="InterPro" id="IPR032519">
    <property type="entry name" value="YbgF_tri"/>
</dbReference>
<dbReference type="eggNOG" id="COG1729">
    <property type="taxonomic scope" value="Bacteria"/>
</dbReference>
<dbReference type="PANTHER" id="PTHR37423:SF6">
    <property type="entry name" value="CELL DIVISION COORDINATOR CPOB"/>
    <property type="match status" value="1"/>
</dbReference>
<dbReference type="OrthoDB" id="8525418at2"/>
<accession>A4G7Q3</accession>
<dbReference type="PANTHER" id="PTHR37423">
    <property type="entry name" value="SOLUBLE LYTIC MUREIN TRANSGLYCOSYLASE-RELATED"/>
    <property type="match status" value="1"/>
</dbReference>
<sequence precursor="true">MAMIKKTLIAALMAAFSCASLSAHAALFGDDEARRAILDVRTKVDALQQSKAESTAVLELANQNEQLKQEIARLRGQIEVLSNEVANAQQRQKDFYVDLDNRLRKLEPQIVAVDGQEASVELSEQRMYDNALALFKAGDYKKSGTAFADFIQRYPQSAYAPSAQYWIGNAYYAQRDYRNAITAQQALLKKYPANPKAADAMLNIASSYTELKDRTAAKKALESLVAQYPNTPAAQTAKERLANFK</sequence>
<dbReference type="EMBL" id="CU207211">
    <property type="protein sequence ID" value="CAL62540.1"/>
    <property type="molecule type" value="Genomic_DNA"/>
</dbReference>
<dbReference type="InterPro" id="IPR011990">
    <property type="entry name" value="TPR-like_helical_dom_sf"/>
</dbReference>
<proteinExistence type="inferred from homology"/>
<evidence type="ECO:0000256" key="1">
    <source>
        <dbReference type="ARBA" id="ARBA00022729"/>
    </source>
</evidence>
<name>A4G7Q3_HERAR</name>
<feature type="signal peptide" evidence="2">
    <location>
        <begin position="1"/>
        <end position="25"/>
    </location>
</feature>
<keyword evidence="2" id="KW-0175">Coiled coil</keyword>
<dbReference type="Gene3D" id="1.25.40.10">
    <property type="entry name" value="Tetratricopeptide repeat domain"/>
    <property type="match status" value="1"/>
</dbReference>
<gene>
    <name evidence="2" type="primary">cpoB</name>
    <name evidence="5" type="ordered locus">HEAR2409</name>
</gene>
<evidence type="ECO:0000256" key="2">
    <source>
        <dbReference type="HAMAP-Rule" id="MF_02066"/>
    </source>
</evidence>
<dbReference type="InterPro" id="IPR014162">
    <property type="entry name" value="CpoB_C"/>
</dbReference>
<keyword evidence="2" id="KW-0574">Periplasm</keyword>
<organism evidence="5 6">
    <name type="scientific">Herminiimonas arsenicoxydans</name>
    <dbReference type="NCBI Taxonomy" id="204773"/>
    <lineage>
        <taxon>Bacteria</taxon>
        <taxon>Pseudomonadati</taxon>
        <taxon>Pseudomonadota</taxon>
        <taxon>Betaproteobacteria</taxon>
        <taxon>Burkholderiales</taxon>
        <taxon>Oxalobacteraceae</taxon>
        <taxon>Herminiimonas</taxon>
    </lineage>
</organism>
<reference evidence="5 6" key="1">
    <citation type="journal article" date="2007" name="PLoS Genet.">
        <title>A tale of two oxidation states: bacterial colonization of arsenic-rich environments.</title>
        <authorList>
            <person name="Muller D."/>
            <person name="Medigue C."/>
            <person name="Koechler S."/>
            <person name="Barbe V."/>
            <person name="Barakat M."/>
            <person name="Talla E."/>
            <person name="Bonnefoy V."/>
            <person name="Krin E."/>
            <person name="Arsene-Ploetze F."/>
            <person name="Carapito C."/>
            <person name="Chandler M."/>
            <person name="Cournoyer B."/>
            <person name="Cruveiller S."/>
            <person name="Dossat C."/>
            <person name="Duval S."/>
            <person name="Heymann M."/>
            <person name="Leize E."/>
            <person name="Lieutaud A."/>
            <person name="Lievremont D."/>
            <person name="Makita Y."/>
            <person name="Mangenot S."/>
            <person name="Nitschke W."/>
            <person name="Ortet P."/>
            <person name="Perdrial N."/>
            <person name="Schoepp B."/>
            <person name="Siguier N."/>
            <person name="Simeonova D.D."/>
            <person name="Rouy Z."/>
            <person name="Segurens B."/>
            <person name="Turlin E."/>
            <person name="Vallenet D."/>
            <person name="Van Dorsselaer A."/>
            <person name="Weiss S."/>
            <person name="Weissenbach J."/>
            <person name="Lett M.C."/>
            <person name="Danchin A."/>
            <person name="Bertin P.N."/>
        </authorList>
    </citation>
    <scope>NUCLEOTIDE SEQUENCE [LARGE SCALE GENOMIC DNA]</scope>
    <source>
        <strain evidence="6">ULPAs1</strain>
    </source>
</reference>
<dbReference type="Pfam" id="PF13525">
    <property type="entry name" value="YfiO"/>
    <property type="match status" value="1"/>
</dbReference>